<gene>
    <name evidence="2" type="ORF">HAX54_017155</name>
</gene>
<name>A0ABS8UKY0_DATST</name>
<dbReference type="Proteomes" id="UP000823775">
    <property type="component" value="Unassembled WGS sequence"/>
</dbReference>
<sequence>MFELLFYSKVSGYLTVGGFYYKDSKINDLLPVESDAYLFEIVKDMKNGEFLDLYVVPVVNDAEVVEEDVGLANLLTMSEIGENNNVSGGARATNVGDINTDHEVEKDLGETENLEDINLEVDEEFGEASDKVDVDETEQYVEEHLDGVETDVESSSNSEEEGIPEEDDSKVDEELRSVREEKRSKKKSKQQRKKSTAKNEIPLGEAGIARDFEDIGRNKAARYIGRLEGDEDYIDSSEADTDDSKDKLDPEVVVGVDLPGLSSERVVIVGSNIINTAPTNIDIEFKPPGLIWMGREVISTSQLQQMRNSRSENL</sequence>
<feature type="compositionally biased region" description="Basic and acidic residues" evidence="1">
    <location>
        <begin position="172"/>
        <end position="183"/>
    </location>
</feature>
<comment type="caution">
    <text evidence="2">The sequence shown here is derived from an EMBL/GenBank/DDBJ whole genome shotgun (WGS) entry which is preliminary data.</text>
</comment>
<proteinExistence type="predicted"/>
<feature type="compositionally biased region" description="Acidic residues" evidence="1">
    <location>
        <begin position="148"/>
        <end position="171"/>
    </location>
</feature>
<evidence type="ECO:0000313" key="2">
    <source>
        <dbReference type="EMBL" id="MCD9559285.1"/>
    </source>
</evidence>
<feature type="compositionally biased region" description="Basic residues" evidence="1">
    <location>
        <begin position="184"/>
        <end position="196"/>
    </location>
</feature>
<evidence type="ECO:0000313" key="3">
    <source>
        <dbReference type="Proteomes" id="UP000823775"/>
    </source>
</evidence>
<protein>
    <submittedName>
        <fullName evidence="2">Uncharacterized protein</fullName>
    </submittedName>
</protein>
<accession>A0ABS8UKY0</accession>
<evidence type="ECO:0000256" key="1">
    <source>
        <dbReference type="SAM" id="MobiDB-lite"/>
    </source>
</evidence>
<keyword evidence="3" id="KW-1185">Reference proteome</keyword>
<organism evidence="2 3">
    <name type="scientific">Datura stramonium</name>
    <name type="common">Jimsonweed</name>
    <name type="synonym">Common thornapple</name>
    <dbReference type="NCBI Taxonomy" id="4076"/>
    <lineage>
        <taxon>Eukaryota</taxon>
        <taxon>Viridiplantae</taxon>
        <taxon>Streptophyta</taxon>
        <taxon>Embryophyta</taxon>
        <taxon>Tracheophyta</taxon>
        <taxon>Spermatophyta</taxon>
        <taxon>Magnoliopsida</taxon>
        <taxon>eudicotyledons</taxon>
        <taxon>Gunneridae</taxon>
        <taxon>Pentapetalae</taxon>
        <taxon>asterids</taxon>
        <taxon>lamiids</taxon>
        <taxon>Solanales</taxon>
        <taxon>Solanaceae</taxon>
        <taxon>Solanoideae</taxon>
        <taxon>Datureae</taxon>
        <taxon>Datura</taxon>
    </lineage>
</organism>
<dbReference type="EMBL" id="JACEIK010002123">
    <property type="protein sequence ID" value="MCD9559285.1"/>
    <property type="molecule type" value="Genomic_DNA"/>
</dbReference>
<reference evidence="2 3" key="1">
    <citation type="journal article" date="2021" name="BMC Genomics">
        <title>Datura genome reveals duplications of psychoactive alkaloid biosynthetic genes and high mutation rate following tissue culture.</title>
        <authorList>
            <person name="Rajewski A."/>
            <person name="Carter-House D."/>
            <person name="Stajich J."/>
            <person name="Litt A."/>
        </authorList>
    </citation>
    <scope>NUCLEOTIDE SEQUENCE [LARGE SCALE GENOMIC DNA]</scope>
    <source>
        <strain evidence="2">AR-01</strain>
    </source>
</reference>
<feature type="region of interest" description="Disordered" evidence="1">
    <location>
        <begin position="145"/>
        <end position="202"/>
    </location>
</feature>